<dbReference type="SUPFAM" id="SSF63829">
    <property type="entry name" value="Calcium-dependent phosphotriesterase"/>
    <property type="match status" value="1"/>
</dbReference>
<dbReference type="InterPro" id="IPR011041">
    <property type="entry name" value="Quinoprot_gluc/sorb_DH_b-prop"/>
</dbReference>
<feature type="domain" description="Cytochrome c" evidence="8">
    <location>
        <begin position="874"/>
        <end position="959"/>
    </location>
</feature>
<dbReference type="PROSITE" id="PS51007">
    <property type="entry name" value="CYTC"/>
    <property type="match status" value="1"/>
</dbReference>
<dbReference type="PROSITE" id="PS51257">
    <property type="entry name" value="PROKAR_LIPOPROTEIN"/>
    <property type="match status" value="1"/>
</dbReference>
<evidence type="ECO:0000259" key="8">
    <source>
        <dbReference type="PROSITE" id="PS51007"/>
    </source>
</evidence>
<dbReference type="InterPro" id="IPR029062">
    <property type="entry name" value="Class_I_gatase-like"/>
</dbReference>
<dbReference type="InterPro" id="IPR000601">
    <property type="entry name" value="PKD_dom"/>
</dbReference>
<dbReference type="PANTHER" id="PTHR40469:SF2">
    <property type="entry name" value="GALACTOSE-BINDING DOMAIN-LIKE SUPERFAMILY PROTEIN"/>
    <property type="match status" value="1"/>
</dbReference>
<dbReference type="InterPro" id="IPR009056">
    <property type="entry name" value="Cyt_c-like_dom"/>
</dbReference>
<dbReference type="PANTHER" id="PTHR40469">
    <property type="entry name" value="SECRETED GLYCOSYL HYDROLASE"/>
    <property type="match status" value="1"/>
</dbReference>
<evidence type="ECO:0000259" key="7">
    <source>
        <dbReference type="PROSITE" id="PS50093"/>
    </source>
</evidence>
<dbReference type="InterPro" id="IPR036909">
    <property type="entry name" value="Cyt_c-like_dom_sf"/>
</dbReference>
<dbReference type="Gene3D" id="2.60.120.260">
    <property type="entry name" value="Galactose-binding domain-like"/>
    <property type="match status" value="1"/>
</dbReference>
<proteinExistence type="predicted"/>
<evidence type="ECO:0000256" key="4">
    <source>
        <dbReference type="ARBA" id="ARBA00022982"/>
    </source>
</evidence>
<dbReference type="Pfam" id="PF07995">
    <property type="entry name" value="GSDH"/>
    <property type="match status" value="2"/>
</dbReference>
<evidence type="ECO:0000256" key="3">
    <source>
        <dbReference type="ARBA" id="ARBA00022723"/>
    </source>
</evidence>
<dbReference type="Gene3D" id="2.60.40.10">
    <property type="entry name" value="Immunoglobulins"/>
    <property type="match status" value="1"/>
</dbReference>
<gene>
    <name evidence="9" type="ORF">ABR189_09585</name>
</gene>
<organism evidence="9 10">
    <name type="scientific">Chitinophaga defluvii</name>
    <dbReference type="NCBI Taxonomy" id="3163343"/>
    <lineage>
        <taxon>Bacteria</taxon>
        <taxon>Pseudomonadati</taxon>
        <taxon>Bacteroidota</taxon>
        <taxon>Chitinophagia</taxon>
        <taxon>Chitinophagales</taxon>
        <taxon>Chitinophagaceae</taxon>
        <taxon>Chitinophaga</taxon>
    </lineage>
</organism>
<dbReference type="SMART" id="SM00089">
    <property type="entry name" value="PKD"/>
    <property type="match status" value="1"/>
</dbReference>
<dbReference type="Gene3D" id="1.10.760.10">
    <property type="entry name" value="Cytochrome c-like domain"/>
    <property type="match status" value="1"/>
</dbReference>
<reference evidence="9 10" key="1">
    <citation type="submission" date="2024-06" db="EMBL/GenBank/DDBJ databases">
        <title>Chitinophaga defluvii sp. nov., isolated from municipal sewage.</title>
        <authorList>
            <person name="Zhang L."/>
        </authorList>
    </citation>
    <scope>NUCLEOTIDE SEQUENCE [LARGE SCALE GENOMIC DNA]</scope>
    <source>
        <strain evidence="9 10">H8</strain>
    </source>
</reference>
<evidence type="ECO:0000313" key="10">
    <source>
        <dbReference type="Proteomes" id="UP001549749"/>
    </source>
</evidence>
<dbReference type="SUPFAM" id="SSF52317">
    <property type="entry name" value="Class I glutamine amidotransferase-like"/>
    <property type="match status" value="1"/>
</dbReference>
<keyword evidence="3 6" id="KW-0479">Metal-binding</keyword>
<comment type="caution">
    <text evidence="9">The sequence shown here is derived from an EMBL/GenBank/DDBJ whole genome shotgun (WGS) entry which is preliminary data.</text>
</comment>
<dbReference type="EMBL" id="JBEXAC010000001">
    <property type="protein sequence ID" value="MET6997620.1"/>
    <property type="molecule type" value="Genomic_DNA"/>
</dbReference>
<feature type="domain" description="PKD" evidence="7">
    <location>
        <begin position="718"/>
        <end position="802"/>
    </location>
</feature>
<keyword evidence="1" id="KW-0813">Transport</keyword>
<evidence type="ECO:0000256" key="1">
    <source>
        <dbReference type="ARBA" id="ARBA00022448"/>
    </source>
</evidence>
<dbReference type="RefSeq" id="WP_354660255.1">
    <property type="nucleotide sequence ID" value="NZ_JBEXAC010000001.1"/>
</dbReference>
<dbReference type="PRINTS" id="PR00606">
    <property type="entry name" value="CYTCHROMECID"/>
</dbReference>
<protein>
    <submittedName>
        <fullName evidence="9">ThuA domain-containing protein</fullName>
    </submittedName>
</protein>
<keyword evidence="10" id="KW-1185">Reference proteome</keyword>
<dbReference type="PROSITE" id="PS50093">
    <property type="entry name" value="PKD"/>
    <property type="match status" value="1"/>
</dbReference>
<name>A0ABV2T3K9_9BACT</name>
<dbReference type="Gene3D" id="2.120.10.30">
    <property type="entry name" value="TolB, C-terminal domain"/>
    <property type="match status" value="1"/>
</dbReference>
<dbReference type="SUPFAM" id="SSF46626">
    <property type="entry name" value="Cytochrome c"/>
    <property type="match status" value="1"/>
</dbReference>
<dbReference type="InterPro" id="IPR002324">
    <property type="entry name" value="Cyt_c_ID"/>
</dbReference>
<dbReference type="InterPro" id="IPR022409">
    <property type="entry name" value="PKD/Chitinase_dom"/>
</dbReference>
<dbReference type="InterPro" id="IPR013783">
    <property type="entry name" value="Ig-like_fold"/>
</dbReference>
<dbReference type="InterPro" id="IPR029010">
    <property type="entry name" value="ThuA-like"/>
</dbReference>
<dbReference type="Pfam" id="PF18911">
    <property type="entry name" value="PKD_4"/>
    <property type="match status" value="1"/>
</dbReference>
<dbReference type="Pfam" id="PF00034">
    <property type="entry name" value="Cytochrom_C"/>
    <property type="match status" value="1"/>
</dbReference>
<dbReference type="CDD" id="cd00146">
    <property type="entry name" value="PKD"/>
    <property type="match status" value="1"/>
</dbReference>
<dbReference type="Pfam" id="PF06283">
    <property type="entry name" value="ThuA"/>
    <property type="match status" value="1"/>
</dbReference>
<evidence type="ECO:0000256" key="6">
    <source>
        <dbReference type="PROSITE-ProRule" id="PRU00433"/>
    </source>
</evidence>
<dbReference type="InterPro" id="IPR012938">
    <property type="entry name" value="Glc/Sorbosone_DH"/>
</dbReference>
<keyword evidence="4" id="KW-0249">Electron transport</keyword>
<evidence type="ECO:0000256" key="5">
    <source>
        <dbReference type="ARBA" id="ARBA00023004"/>
    </source>
</evidence>
<evidence type="ECO:0000313" key="9">
    <source>
        <dbReference type="EMBL" id="MET6997620.1"/>
    </source>
</evidence>
<dbReference type="Gene3D" id="3.40.50.880">
    <property type="match status" value="1"/>
</dbReference>
<dbReference type="InterPro" id="IPR035986">
    <property type="entry name" value="PKD_dom_sf"/>
</dbReference>
<keyword evidence="5 6" id="KW-0408">Iron</keyword>
<accession>A0ABV2T3K9</accession>
<dbReference type="SUPFAM" id="SSF50952">
    <property type="entry name" value="Soluble quinoprotein glucose dehydrogenase"/>
    <property type="match status" value="1"/>
</dbReference>
<keyword evidence="2 6" id="KW-0349">Heme</keyword>
<dbReference type="InterPro" id="IPR011042">
    <property type="entry name" value="6-blade_b-propeller_TolB-like"/>
</dbReference>
<dbReference type="SUPFAM" id="SSF49299">
    <property type="entry name" value="PKD domain"/>
    <property type="match status" value="1"/>
</dbReference>
<evidence type="ECO:0000256" key="2">
    <source>
        <dbReference type="ARBA" id="ARBA00022617"/>
    </source>
</evidence>
<sequence length="1145" mass="126640">MKIRIILLLTYSVLLGTLWTGCSDKRTGEPRVLVFTKTAGFHHAAIPDGVKAIQKLGAKHHFIVDTTSNSDKFTEDTLKQYAAVIFLNTTGDVLDAAQQADFERYIQAGGGYLGIHAASDCEYQWPWYGKLVGAYFKGHPRPQQARLNIHHDSNFPVTDSLPDPWIRTDEWYNFREIPKDVHVLVSIDEGSYEGGTNGIPHPMVWYHDYDGGRAFYMGPGHTAESYTEPDFLKLLFSGIHYVIGNNEILDYGKATTLRMPEEARFSKKFLAGGLFEPTELTILPNLDILIAERRGAIKFYNQADHTIKEVAQLDVYHQGLTPGGGTEGGLLGLQADPHYEKNHWVYVFYSPTGDKPVDRLSRFKFENNLFDQQSEQVILEVNTDREICCHTGGSLAFDAYDNLYLSVGDNTTPFNEVDPKTKKAYAVNLYGFAPLDDRPGFEHYDDRRAAGNSNDMRGKILRIHVNEDGTYGIPDGNLFPKDLPNTRPEIYVMGNRNPYRISVDKHTGYLYWGEVGPDAGNDSLSTRGPRGYDEINQARNAGNFGWPYFVGNNYAYYEYNYATGVSGPAFNAQRPVNNSRNNTGIKALPPAQPAFIWYPYAASPEFPILGTGGRTAMAGPVYHTKDYREATRYPNYYDGKLFIYDWMRNWIMAVTMTKTGDLQTIEKFMPQTKFHNISDMEVGPDGLLYIVEYGGQWRHKNADAGLSVITFNSGNLAPVVMLKADTSAGAIPLTVNFSAKGTVDPDGDKLTYTWDFGKGEIEKTAVPNVSHTFLAAGVYPVSVEVTDGKGGKTKSSVIQVYVGNAIPQVKILMAGNKSFYFPDRPVTYQVQVNDAEDGHSDQPGFDRSKVLVHADYISKPDKALLNEKGESNGVAKSSGKHLMESLDCKSCHQVDATSVGPSFKQIALRYKEDRRTSNFLPEKIIGGGSGNWGQTAMAAHPDLAISDAQKIVTWILSLADSSKNTIPWKGSFLPAAQFQLTPRGAIALSASYTDKGAKGISPLTGNAMLVLRDPVLPARSADASSGEVGNSKLAEMAVVHVKKRGWFKFSHISLENVKEVQIKYGVDLPSKKGWKVALRLDSPQGQLLGTALLGAAIKPQKVMYATLPLSEPADNTKHDVYFIFQKEDPAEAAGLGIAEFSIRTR</sequence>
<dbReference type="Proteomes" id="UP001549749">
    <property type="component" value="Unassembled WGS sequence"/>
</dbReference>